<dbReference type="RefSeq" id="WP_141482198.1">
    <property type="nucleotide sequence ID" value="NZ_VICD02000150.1"/>
</dbReference>
<name>A0A508ARE0_9GAMM</name>
<dbReference type="AlphaFoldDB" id="A0A508ARE0"/>
<comment type="caution">
    <text evidence="1">The sequence shown here is derived from an EMBL/GenBank/DDBJ whole genome shotgun (WGS) entry which is preliminary data.</text>
</comment>
<gene>
    <name evidence="1" type="ORF">FKV24_009410</name>
</gene>
<accession>A0A508ARE0</accession>
<dbReference type="Proteomes" id="UP000320431">
    <property type="component" value="Unassembled WGS sequence"/>
</dbReference>
<protein>
    <submittedName>
        <fullName evidence="1">Uncharacterized protein</fullName>
    </submittedName>
</protein>
<reference evidence="1 2" key="1">
    <citation type="submission" date="2019-10" db="EMBL/GenBank/DDBJ databases">
        <title>Lysobacter alkalisoli sp. nov., isolated from saline-alkaline soil.</title>
        <authorList>
            <person name="Sun J.-Q."/>
        </authorList>
    </citation>
    <scope>NUCLEOTIDE SEQUENCE [LARGE SCALE GENOMIC DNA]</scope>
    <source>
        <strain evidence="1 2">KCTC 42381</strain>
    </source>
</reference>
<dbReference type="EMBL" id="VICD02000150">
    <property type="protein sequence ID" value="KAB8189291.1"/>
    <property type="molecule type" value="Genomic_DNA"/>
</dbReference>
<organism evidence="1 2">
    <name type="scientific">Marilutibacter maris</name>
    <dbReference type="NCBI Taxonomy" id="1605891"/>
    <lineage>
        <taxon>Bacteria</taxon>
        <taxon>Pseudomonadati</taxon>
        <taxon>Pseudomonadota</taxon>
        <taxon>Gammaproteobacteria</taxon>
        <taxon>Lysobacterales</taxon>
        <taxon>Lysobacteraceae</taxon>
        <taxon>Marilutibacter</taxon>
    </lineage>
</organism>
<evidence type="ECO:0000313" key="2">
    <source>
        <dbReference type="Proteomes" id="UP000320431"/>
    </source>
</evidence>
<evidence type="ECO:0000313" key="1">
    <source>
        <dbReference type="EMBL" id="KAB8189291.1"/>
    </source>
</evidence>
<proteinExistence type="predicted"/>
<sequence>MTTVNHLTEYSISPHFWVCLALRRMTNFQLVAAITAIAAMLSGCSRYSAGNLDRERCETLHPGQSYEQIIAVMGLPTHVLPLSGQKGEILIYNLPAMAELPMFSADKEVEIVVTPSPSGVVLRAALCSGDDY</sequence>